<accession>A0A1H7K0E0</accession>
<dbReference type="Proteomes" id="UP000199582">
    <property type="component" value="Unassembled WGS sequence"/>
</dbReference>
<dbReference type="Gene3D" id="1.20.120.330">
    <property type="entry name" value="Nucleotidyltransferases domain 2"/>
    <property type="match status" value="1"/>
</dbReference>
<dbReference type="AlphaFoldDB" id="A0A1H7K0E0"/>
<name>A0A1H7K0E0_9RHOB</name>
<protein>
    <recommendedName>
        <fullName evidence="3">HEPN domain-containing protein</fullName>
    </recommendedName>
</protein>
<dbReference type="OrthoDB" id="7845978at2"/>
<proteinExistence type="predicted"/>
<dbReference type="STRING" id="1287727.SAMN05443999_102275"/>
<reference evidence="1 2" key="1">
    <citation type="submission" date="2016-10" db="EMBL/GenBank/DDBJ databases">
        <authorList>
            <person name="de Groot N.N."/>
        </authorList>
    </citation>
    <scope>NUCLEOTIDE SEQUENCE [LARGE SCALE GENOMIC DNA]</scope>
    <source>
        <strain evidence="1 2">DSM 100674</strain>
    </source>
</reference>
<evidence type="ECO:0000313" key="2">
    <source>
        <dbReference type="Proteomes" id="UP000199582"/>
    </source>
</evidence>
<evidence type="ECO:0008006" key="3">
    <source>
        <dbReference type="Google" id="ProtNLM"/>
    </source>
</evidence>
<dbReference type="RefSeq" id="WP_093032741.1">
    <property type="nucleotide sequence ID" value="NZ_FOAG01000002.1"/>
</dbReference>
<organism evidence="1 2">
    <name type="scientific">Roseovarius azorensis</name>
    <dbReference type="NCBI Taxonomy" id="1287727"/>
    <lineage>
        <taxon>Bacteria</taxon>
        <taxon>Pseudomonadati</taxon>
        <taxon>Pseudomonadota</taxon>
        <taxon>Alphaproteobacteria</taxon>
        <taxon>Rhodobacterales</taxon>
        <taxon>Roseobacteraceae</taxon>
        <taxon>Roseovarius</taxon>
    </lineage>
</organism>
<sequence>MPRNTALLSTEFLETAKKRVSAIPGRTESDLRRATSDLYYALFHRVCEALIEPIGVVFDSNPFKEMYRTLYRIPDHGFLEKRCKEVKGHSFSDAISAFANQIAVMKNKRELADYDPLATFVISGIENDVQVVTSVLENFNLADPIERVRFAYFVSLKGRKAE</sequence>
<gene>
    <name evidence="1" type="ORF">SAMN05443999_102275</name>
</gene>
<evidence type="ECO:0000313" key="1">
    <source>
        <dbReference type="EMBL" id="SEK79345.1"/>
    </source>
</evidence>
<keyword evidence="2" id="KW-1185">Reference proteome</keyword>
<dbReference type="EMBL" id="FOAG01000002">
    <property type="protein sequence ID" value="SEK79345.1"/>
    <property type="molecule type" value="Genomic_DNA"/>
</dbReference>